<proteinExistence type="predicted"/>
<gene>
    <name evidence="2" type="ORF">HRI_005280800</name>
</gene>
<keyword evidence="1" id="KW-0732">Signal</keyword>
<keyword evidence="3" id="KW-1185">Reference proteome</keyword>
<evidence type="ECO:0000256" key="1">
    <source>
        <dbReference type="SAM" id="SignalP"/>
    </source>
</evidence>
<protein>
    <submittedName>
        <fullName evidence="2">Uncharacterized protein</fullName>
    </submittedName>
</protein>
<dbReference type="Proteomes" id="UP001165190">
    <property type="component" value="Unassembled WGS sequence"/>
</dbReference>
<sequence length="111" mass="11666">MEAQVKKNLVSLAIIIVLVISRSSCAAVSMETNSSSSIIADDGDSEFLMDSHSSRYLQSAGSPAQNSLVASNPAANCGRGNPYGGCTPNLNNNKIGEHCVYQGANRSCRSR</sequence>
<dbReference type="AlphaFoldDB" id="A0A9W7JIA1"/>
<feature type="signal peptide" evidence="1">
    <location>
        <begin position="1"/>
        <end position="27"/>
    </location>
</feature>
<name>A0A9W7JIA1_HIBTR</name>
<evidence type="ECO:0000313" key="2">
    <source>
        <dbReference type="EMBL" id="GMJ16116.1"/>
    </source>
</evidence>
<accession>A0A9W7JIA1</accession>
<organism evidence="2 3">
    <name type="scientific">Hibiscus trionum</name>
    <name type="common">Flower of an hour</name>
    <dbReference type="NCBI Taxonomy" id="183268"/>
    <lineage>
        <taxon>Eukaryota</taxon>
        <taxon>Viridiplantae</taxon>
        <taxon>Streptophyta</taxon>
        <taxon>Embryophyta</taxon>
        <taxon>Tracheophyta</taxon>
        <taxon>Spermatophyta</taxon>
        <taxon>Magnoliopsida</taxon>
        <taxon>eudicotyledons</taxon>
        <taxon>Gunneridae</taxon>
        <taxon>Pentapetalae</taxon>
        <taxon>rosids</taxon>
        <taxon>malvids</taxon>
        <taxon>Malvales</taxon>
        <taxon>Malvaceae</taxon>
        <taxon>Malvoideae</taxon>
        <taxon>Hibiscus</taxon>
    </lineage>
</organism>
<feature type="chain" id="PRO_5040983414" evidence="1">
    <location>
        <begin position="28"/>
        <end position="111"/>
    </location>
</feature>
<evidence type="ECO:0000313" key="3">
    <source>
        <dbReference type="Proteomes" id="UP001165190"/>
    </source>
</evidence>
<comment type="caution">
    <text evidence="2">The sequence shown here is derived from an EMBL/GenBank/DDBJ whole genome shotgun (WGS) entry which is preliminary data.</text>
</comment>
<reference evidence="2" key="1">
    <citation type="submission" date="2023-05" db="EMBL/GenBank/DDBJ databases">
        <title>Genome and transcriptome analyses reveal genes involved in the formation of fine ridges on petal epidermal cells in Hibiscus trionum.</title>
        <authorList>
            <person name="Koshimizu S."/>
            <person name="Masuda S."/>
            <person name="Ishii T."/>
            <person name="Shirasu K."/>
            <person name="Hoshino A."/>
            <person name="Arita M."/>
        </authorList>
    </citation>
    <scope>NUCLEOTIDE SEQUENCE</scope>
    <source>
        <strain evidence="2">Hamamatsu line</strain>
    </source>
</reference>
<dbReference type="EMBL" id="BSYR01000101">
    <property type="protein sequence ID" value="GMJ16116.1"/>
    <property type="molecule type" value="Genomic_DNA"/>
</dbReference>